<dbReference type="HAMAP" id="MF_01965">
    <property type="entry name" value="NADHX_dehydratase"/>
    <property type="match status" value="1"/>
</dbReference>
<comment type="function">
    <text evidence="6">Catalyzes the dehydration of the S-form of NAD(P)HX at the expense of ATP, which is converted to ADP. Together with NAD(P)HX epimerase, which catalyzes the epimerization of the S- and R-forms, the enzyme allows the repair of both epimers of NAD(P)HX, a damaged form of NAD(P)H that is a result of enzymatic or heat-dependent hydration.</text>
</comment>
<dbReference type="InterPro" id="IPR000631">
    <property type="entry name" value="CARKD"/>
</dbReference>
<feature type="binding site" evidence="6">
    <location>
        <position position="134"/>
    </location>
    <ligand>
        <name>(6S)-NADPHX</name>
        <dbReference type="ChEBI" id="CHEBI:64076"/>
    </ligand>
</feature>
<evidence type="ECO:0000256" key="5">
    <source>
        <dbReference type="ARBA" id="ARBA00023239"/>
    </source>
</evidence>
<evidence type="ECO:0000259" key="7">
    <source>
        <dbReference type="PROSITE" id="PS51383"/>
    </source>
</evidence>
<dbReference type="KEGG" id="olu:OSTLU_18471"/>
<dbReference type="GO" id="GO:0047453">
    <property type="term" value="F:ATP-dependent NAD(P)H-hydrate dehydratase activity"/>
    <property type="evidence" value="ECO:0007669"/>
    <property type="project" value="UniProtKB-UniRule"/>
</dbReference>
<evidence type="ECO:0000256" key="2">
    <source>
        <dbReference type="ARBA" id="ARBA00022840"/>
    </source>
</evidence>
<evidence type="ECO:0000313" key="9">
    <source>
        <dbReference type="Proteomes" id="UP000001568"/>
    </source>
</evidence>
<organism evidence="8 9">
    <name type="scientific">Ostreococcus lucimarinus (strain CCE9901)</name>
    <dbReference type="NCBI Taxonomy" id="436017"/>
    <lineage>
        <taxon>Eukaryota</taxon>
        <taxon>Viridiplantae</taxon>
        <taxon>Chlorophyta</taxon>
        <taxon>Mamiellophyceae</taxon>
        <taxon>Mamiellales</taxon>
        <taxon>Bathycoccaceae</taxon>
        <taxon>Ostreococcus</taxon>
    </lineage>
</organism>
<dbReference type="GO" id="GO:0110051">
    <property type="term" value="P:metabolite repair"/>
    <property type="evidence" value="ECO:0007669"/>
    <property type="project" value="TreeGrafter"/>
</dbReference>
<dbReference type="GO" id="GO:0005524">
    <property type="term" value="F:ATP binding"/>
    <property type="evidence" value="ECO:0007669"/>
    <property type="project" value="UniProtKB-KW"/>
</dbReference>
<dbReference type="RefSeq" id="XP_001421838.1">
    <property type="nucleotide sequence ID" value="XM_001421801.1"/>
</dbReference>
<evidence type="ECO:0000256" key="6">
    <source>
        <dbReference type="HAMAP-Rule" id="MF_03157"/>
    </source>
</evidence>
<protein>
    <recommendedName>
        <fullName evidence="6">ATP-dependent (S)-NAD(P)H-hydrate dehydratase</fullName>
        <ecNumber evidence="6">4.2.1.93</ecNumber>
    </recommendedName>
    <alternativeName>
        <fullName evidence="6">ATP-dependent NAD(P)HX dehydratase</fullName>
    </alternativeName>
</protein>
<evidence type="ECO:0000256" key="1">
    <source>
        <dbReference type="ARBA" id="ARBA00022741"/>
    </source>
</evidence>
<keyword evidence="6" id="KW-0597">Phosphoprotein</keyword>
<evidence type="ECO:0000313" key="8">
    <source>
        <dbReference type="EMBL" id="ABP00132.1"/>
    </source>
</evidence>
<name>A4S8Y4_OSTLU</name>
<dbReference type="GeneID" id="5006012"/>
<reference evidence="8 9" key="1">
    <citation type="journal article" date="2007" name="Proc. Natl. Acad. Sci. U.S.A.">
        <title>The tiny eukaryote Ostreococcus provides genomic insights into the paradox of plankton speciation.</title>
        <authorList>
            <person name="Palenik B."/>
            <person name="Grimwood J."/>
            <person name="Aerts A."/>
            <person name="Rouze P."/>
            <person name="Salamov A."/>
            <person name="Putnam N."/>
            <person name="Dupont C."/>
            <person name="Jorgensen R."/>
            <person name="Derelle E."/>
            <person name="Rombauts S."/>
            <person name="Zhou K."/>
            <person name="Otillar R."/>
            <person name="Merchant S.S."/>
            <person name="Podell S."/>
            <person name="Gaasterland T."/>
            <person name="Napoli C."/>
            <person name="Gendler K."/>
            <person name="Manuell A."/>
            <person name="Tai V."/>
            <person name="Vallon O."/>
            <person name="Piganeau G."/>
            <person name="Jancek S."/>
            <person name="Heijde M."/>
            <person name="Jabbari K."/>
            <person name="Bowler C."/>
            <person name="Lohr M."/>
            <person name="Robbens S."/>
            <person name="Werner G."/>
            <person name="Dubchak I."/>
            <person name="Pazour G.J."/>
            <person name="Ren Q."/>
            <person name="Paulsen I."/>
            <person name="Delwiche C."/>
            <person name="Schmutz J."/>
            <person name="Rokhsar D."/>
            <person name="Van de Peer Y."/>
            <person name="Moreau H."/>
            <person name="Grigoriev I.V."/>
        </authorList>
    </citation>
    <scope>NUCLEOTIDE SEQUENCE [LARGE SCALE GENOMIC DNA]</scope>
    <source>
        <strain evidence="8 9">CCE9901</strain>
    </source>
</reference>
<feature type="binding site" evidence="6">
    <location>
        <begin position="189"/>
        <end position="195"/>
    </location>
    <ligand>
        <name>(6S)-NADPHX</name>
        <dbReference type="ChEBI" id="CHEBI:64076"/>
    </ligand>
</feature>
<dbReference type="Pfam" id="PF01256">
    <property type="entry name" value="Carb_kinase"/>
    <property type="match status" value="1"/>
</dbReference>
<feature type="binding site" evidence="6">
    <location>
        <begin position="276"/>
        <end position="285"/>
    </location>
    <ligand>
        <name>ATP</name>
        <dbReference type="ChEBI" id="CHEBI:30616"/>
    </ligand>
</feature>
<dbReference type="Proteomes" id="UP000001568">
    <property type="component" value="Chromosome 16"/>
</dbReference>
<gene>
    <name evidence="8" type="ORF">OSTLU_18471</name>
</gene>
<keyword evidence="9" id="KW-1185">Reference proteome</keyword>
<dbReference type="PROSITE" id="PS51383">
    <property type="entry name" value="YJEF_C_3"/>
    <property type="match status" value="1"/>
</dbReference>
<feature type="domain" description="YjeF C-terminal" evidence="7">
    <location>
        <begin position="15"/>
        <end position="356"/>
    </location>
</feature>
<dbReference type="PANTHER" id="PTHR12592:SF0">
    <property type="entry name" value="ATP-DEPENDENT (S)-NAD(P)H-HYDRATE DEHYDRATASE"/>
    <property type="match status" value="1"/>
</dbReference>
<dbReference type="OrthoDB" id="498623at2759"/>
<keyword evidence="5 6" id="KW-0456">Lyase</keyword>
<dbReference type="CDD" id="cd01171">
    <property type="entry name" value="YXKO-related"/>
    <property type="match status" value="1"/>
</dbReference>
<feature type="binding site" evidence="6">
    <location>
        <begin position="237"/>
        <end position="241"/>
    </location>
    <ligand>
        <name>ATP</name>
        <dbReference type="ChEBI" id="CHEBI:30616"/>
    </ligand>
</feature>
<dbReference type="EC" id="4.2.1.93" evidence="6"/>
<keyword evidence="2 6" id="KW-0067">ATP-binding</keyword>
<dbReference type="PANTHER" id="PTHR12592">
    <property type="entry name" value="ATP-DEPENDENT (S)-NAD(P)H-HYDRATE DEHYDRATASE FAMILY MEMBER"/>
    <property type="match status" value="1"/>
</dbReference>
<comment type="catalytic activity">
    <reaction evidence="6">
        <text>(6S)-NADPHX + ATP = ADP + phosphate + NADPH + H(+)</text>
        <dbReference type="Rhea" id="RHEA:32231"/>
        <dbReference type="ChEBI" id="CHEBI:15378"/>
        <dbReference type="ChEBI" id="CHEBI:30616"/>
        <dbReference type="ChEBI" id="CHEBI:43474"/>
        <dbReference type="ChEBI" id="CHEBI:57783"/>
        <dbReference type="ChEBI" id="CHEBI:64076"/>
        <dbReference type="ChEBI" id="CHEBI:456216"/>
        <dbReference type="EC" id="4.2.1.93"/>
    </reaction>
</comment>
<dbReference type="GO" id="GO:0046496">
    <property type="term" value="P:nicotinamide nucleotide metabolic process"/>
    <property type="evidence" value="ECO:0007669"/>
    <property type="project" value="UniProtKB-UniRule"/>
</dbReference>
<comment type="similarity">
    <text evidence="6">Belongs to the NnrD/CARKD family.</text>
</comment>
<keyword evidence="4 6" id="KW-0520">NAD</keyword>
<dbReference type="SUPFAM" id="SSF53613">
    <property type="entry name" value="Ribokinase-like"/>
    <property type="match status" value="1"/>
</dbReference>
<keyword evidence="1 6" id="KW-0547">Nucleotide-binding</keyword>
<dbReference type="AlphaFoldDB" id="A4S8Y4"/>
<accession>A4S8Y4</accession>
<keyword evidence="3" id="KW-0521">NADP</keyword>
<comment type="cofactor">
    <cofactor evidence="6">
        <name>Mg(2+)</name>
        <dbReference type="ChEBI" id="CHEBI:18420"/>
    </cofactor>
</comment>
<dbReference type="eggNOG" id="KOG3974">
    <property type="taxonomic scope" value="Eukaryota"/>
</dbReference>
<dbReference type="STRING" id="436017.A4S8Y4"/>
<dbReference type="InterPro" id="IPR029056">
    <property type="entry name" value="Ribokinase-like"/>
</dbReference>
<dbReference type="HOGENOM" id="CLU_030651_3_0_1"/>
<dbReference type="EMBL" id="CP000596">
    <property type="protein sequence ID" value="ABP00132.1"/>
    <property type="molecule type" value="Genomic_DNA"/>
</dbReference>
<dbReference type="Gramene" id="ABP00132">
    <property type="protein sequence ID" value="ABP00132"/>
    <property type="gene ID" value="OSTLU_18471"/>
</dbReference>
<evidence type="ECO:0000256" key="4">
    <source>
        <dbReference type="ARBA" id="ARBA00023027"/>
    </source>
</evidence>
<proteinExistence type="inferred from homology"/>
<evidence type="ECO:0000256" key="3">
    <source>
        <dbReference type="ARBA" id="ARBA00022857"/>
    </source>
</evidence>
<comment type="catalytic activity">
    <reaction evidence="6">
        <text>(6S)-NADHX + ATP = ADP + phosphate + NADH + H(+)</text>
        <dbReference type="Rhea" id="RHEA:19017"/>
        <dbReference type="ChEBI" id="CHEBI:15378"/>
        <dbReference type="ChEBI" id="CHEBI:30616"/>
        <dbReference type="ChEBI" id="CHEBI:43474"/>
        <dbReference type="ChEBI" id="CHEBI:57945"/>
        <dbReference type="ChEBI" id="CHEBI:64074"/>
        <dbReference type="ChEBI" id="CHEBI:456216"/>
        <dbReference type="EC" id="4.2.1.93"/>
    </reaction>
</comment>
<dbReference type="OMA" id="IMNSIPH"/>
<dbReference type="Gene3D" id="3.40.1190.20">
    <property type="match status" value="1"/>
</dbReference>
<sequence>MRADARAGEGARLLAAFATRVVPRLARARAHKGSHGGKIAVVGGSELYAGAPYFASAAAMRAGCDLCHVFTHAKCAPVMKGYGPDLIVHEAWSRDAREATRGAKTETETENERSIDLVEAFGRFRIDNAVIGPGLGRGAALEAVEALREVAAACVVDADGLKALEPTSADEDGAEAARGRNPTALATPNKMELWRLVRKASGAFEGGVTTMDLSAREDREKIASALRRYAGYNFLVKGEDDYLFIQHWDVAPSVCDSERAASGDASIVRLRFDGVGSPKRSGGQGDILAGVLAVFLLWSQRTDATTASNRLDDYVAAVGAACFLVKAASSAAYREYGRGAHAQDVLARVASTFMAHLEPDLS</sequence>
<feature type="binding site" evidence="6">
    <location>
        <position position="286"/>
    </location>
    <ligand>
        <name>(6S)-NADPHX</name>
        <dbReference type="ChEBI" id="CHEBI:64076"/>
    </ligand>
</feature>